<dbReference type="RefSeq" id="WP_019232111.1">
    <property type="nucleotide sequence ID" value="NZ_CAAAHR010000038.1"/>
</dbReference>
<reference evidence="2" key="1">
    <citation type="submission" date="2017-12" db="EMBL/GenBank/DDBJ databases">
        <title>FDA dAtabase for Regulatory Grade micrObial Sequences (FDA-ARGOS): Supporting development and validation of Infectious Disease Dx tests.</title>
        <authorList>
            <person name="Kerrigan L."/>
            <person name="Tallon L.J."/>
            <person name="Sadzewicz L."/>
            <person name="Sengamalay N."/>
            <person name="Ott S."/>
            <person name="Godinez A."/>
            <person name="Nagaraj S."/>
            <person name="Vavikolanu K."/>
            <person name="Vyas G."/>
            <person name="Nadendla S."/>
            <person name="Aluvathingal J."/>
            <person name="Sichtig H."/>
        </authorList>
    </citation>
    <scope>NUCLEOTIDE SEQUENCE [LARGE SCALE GENOMIC DNA]</scope>
    <source>
        <strain evidence="2">FDAARGOS_200</strain>
    </source>
</reference>
<dbReference type="PROSITE" id="PS50005">
    <property type="entry name" value="TPR"/>
    <property type="match status" value="1"/>
</dbReference>
<organism evidence="2 3">
    <name type="scientific">Legionella anisa</name>
    <dbReference type="NCBI Taxonomy" id="28082"/>
    <lineage>
        <taxon>Bacteria</taxon>
        <taxon>Pseudomonadati</taxon>
        <taxon>Pseudomonadota</taxon>
        <taxon>Gammaproteobacteria</taxon>
        <taxon>Legionellales</taxon>
        <taxon>Legionellaceae</taxon>
        <taxon>Legionella</taxon>
    </lineage>
</organism>
<feature type="repeat" description="TPR" evidence="1">
    <location>
        <begin position="518"/>
        <end position="551"/>
    </location>
</feature>
<accession>A0AAX0WTA9</accession>
<dbReference type="Gene3D" id="1.25.40.10">
    <property type="entry name" value="Tetratricopeptide repeat domain"/>
    <property type="match status" value="1"/>
</dbReference>
<dbReference type="InterPro" id="IPR019734">
    <property type="entry name" value="TPR_rpt"/>
</dbReference>
<sequence length="789" mass="90047">MGKVIIIGESHLDSIAELLTLYLMNHANVKISALGLELPENLSTIDEAIRDLGKTIQEYSAFIQQVNLEKDSVLFNEQLHTVEFMIQQVHQLQLKVEMLNELKKHKFHFYAIDKALQNIPGLDLHALMTDPERDKTMAAHIKDMAQNNEDISIVIVGQAHLERILSILKKDPSQDVCCVHCFSGMGYADRILTEILVQAPTMETSWKDEQGIYHLDCRNKSIEELGTELLQISETQKLSPSATRKKISSGEGTLDMESAQSLKSLLNILRHQPSYTFTPDFYNNYLVEDYYEAISRDNPSKITNKLNKFLEYLEVAHTPADPRLYHLYCLLALKQLDNTDDPLFKESLTHLERLLNQNKIPRLGEAWDKASALVQQMLEIISFCKKGEETSDSAIQKVNQLLDRYKEVIENYLDEGIPVEEAQILSKEMEKFSQLKQYIPILMQNLSKVNQFQLEMVQKALSPPEHSFGEDASRDSYHEAISHYCQAMIAVHQLSPQIPSNREYIIEHFTKAGELGFAKAYVELGHFYKKEGDFLKAFNHFLKAADQGSNVGCINITLLLAEHQHKAPLGYFMGSALHFLTVRSQKVNNNYTLDYPDLEFIDEKQQLFADQLSQRIKNSVFHTALDSKQEQNNFSLLSALRTTSPSNSFFRNPPDPVKLLNDFEVGLDYFLGQACQDLYRKENSEFLCKEYAAIAAIWFNILDKYDSPQERMIAVAMQLQEYTQNSPLNSSDPVIKFIHLAAEILNNAMLVERANLATVHIENIKSGKNIVHLPVLDEVLKNNDNPIIS</sequence>
<gene>
    <name evidence="2" type="ORF">A6J39_010480</name>
</gene>
<evidence type="ECO:0000313" key="2">
    <source>
        <dbReference type="EMBL" id="PNL61602.1"/>
    </source>
</evidence>
<name>A0AAX0WTA9_9GAMM</name>
<keyword evidence="3" id="KW-1185">Reference proteome</keyword>
<keyword evidence="1" id="KW-0802">TPR repeat</keyword>
<dbReference type="InterPro" id="IPR011990">
    <property type="entry name" value="TPR-like_helical_dom_sf"/>
</dbReference>
<dbReference type="AlphaFoldDB" id="A0AAX0WTA9"/>
<evidence type="ECO:0000256" key="1">
    <source>
        <dbReference type="PROSITE-ProRule" id="PRU00339"/>
    </source>
</evidence>
<dbReference type="EMBL" id="NBTX02000004">
    <property type="protein sequence ID" value="PNL61602.1"/>
    <property type="molecule type" value="Genomic_DNA"/>
</dbReference>
<comment type="caution">
    <text evidence="2">The sequence shown here is derived from an EMBL/GenBank/DDBJ whole genome shotgun (WGS) entry which is preliminary data.</text>
</comment>
<evidence type="ECO:0000313" key="3">
    <source>
        <dbReference type="Proteomes" id="UP000192511"/>
    </source>
</evidence>
<dbReference type="SUPFAM" id="SSF81901">
    <property type="entry name" value="HCP-like"/>
    <property type="match status" value="1"/>
</dbReference>
<protein>
    <submittedName>
        <fullName evidence="2">Sel1 repeat family protein</fullName>
    </submittedName>
</protein>
<dbReference type="GeneID" id="98066085"/>
<dbReference type="Proteomes" id="UP000192511">
    <property type="component" value="Unassembled WGS sequence"/>
</dbReference>
<proteinExistence type="predicted"/>